<dbReference type="SMART" id="SM00862">
    <property type="entry name" value="Trans_reg_C"/>
    <property type="match status" value="1"/>
</dbReference>
<gene>
    <name evidence="12" type="ORF">Bccel_4585</name>
</gene>
<dbReference type="AlphaFoldDB" id="A0A0L6JTZ2"/>
<comment type="caution">
    <text evidence="12">The sequence shown here is derived from an EMBL/GenBank/DDBJ whole genome shotgun (WGS) entry which is preliminary data.</text>
</comment>
<reference evidence="13" key="1">
    <citation type="submission" date="2015-07" db="EMBL/GenBank/DDBJ databases">
        <title>Near-Complete Genome Sequence of the Cellulolytic Bacterium Bacteroides (Pseudobacteroides) cellulosolvens ATCC 35603.</title>
        <authorList>
            <person name="Dassa B."/>
            <person name="Utturkar S.M."/>
            <person name="Klingeman D.M."/>
            <person name="Hurt R.A."/>
            <person name="Keller M."/>
            <person name="Xu J."/>
            <person name="Reddy Y.H.K."/>
            <person name="Borovok I."/>
            <person name="Grinberg I.R."/>
            <person name="Lamed R."/>
            <person name="Zhivin O."/>
            <person name="Bayer E.A."/>
            <person name="Brown S.D."/>
        </authorList>
    </citation>
    <scope>NUCLEOTIDE SEQUENCE [LARGE SCALE GENOMIC DNA]</scope>
    <source>
        <strain evidence="13">DSM 2933</strain>
    </source>
</reference>
<dbReference type="Pfam" id="PF00486">
    <property type="entry name" value="Trans_reg_C"/>
    <property type="match status" value="1"/>
</dbReference>
<dbReference type="SUPFAM" id="SSF52172">
    <property type="entry name" value="CheY-like"/>
    <property type="match status" value="1"/>
</dbReference>
<comment type="function">
    <text evidence="7">May play the central regulatory role in sporulation. It may be an element of the effector pathway responsible for the activation of sporulation genes in response to nutritional stress. Spo0A may act in concert with spo0H (a sigma factor) to control the expression of some genes that are critical to the sporulation process.</text>
</comment>
<dbReference type="InterPro" id="IPR001867">
    <property type="entry name" value="OmpR/PhoB-type_DNA-bd"/>
</dbReference>
<dbReference type="PANTHER" id="PTHR48111:SF21">
    <property type="entry name" value="DNA-BINDING DUAL MASTER TRANSCRIPTIONAL REGULATOR RPAA"/>
    <property type="match status" value="1"/>
</dbReference>
<sequence>MADKKLIYIADDEVNICNIIKSFLVKEGFEVETFNDGRTILDAFNEKPADMLVIDVMMPELDGFSLCSAIRQKSTVPIIIVSAKDTEPDKIAGLTLGSDDYLTKPFSPMELIARIKSIFRRIELDKTKSTQSGILSVADVEINTDLKQALVGGKNIGLTGMEFALLNYLTENKNKAVSRSELLDKIWGFENEVETRATDDMVKRIRKKLADSGSSLKIETVWGFGFKVEEKD</sequence>
<dbReference type="CDD" id="cd00383">
    <property type="entry name" value="trans_reg_C"/>
    <property type="match status" value="1"/>
</dbReference>
<keyword evidence="3" id="KW-0902">Two-component regulatory system</keyword>
<keyword evidence="5 9" id="KW-0238">DNA-binding</keyword>
<organism evidence="12 13">
    <name type="scientific">Pseudobacteroides cellulosolvens ATCC 35603 = DSM 2933</name>
    <dbReference type="NCBI Taxonomy" id="398512"/>
    <lineage>
        <taxon>Bacteria</taxon>
        <taxon>Bacillati</taxon>
        <taxon>Bacillota</taxon>
        <taxon>Clostridia</taxon>
        <taxon>Eubacteriales</taxon>
        <taxon>Oscillospiraceae</taxon>
        <taxon>Pseudobacteroides</taxon>
    </lineage>
</organism>
<dbReference type="Gene3D" id="3.40.50.2300">
    <property type="match status" value="1"/>
</dbReference>
<dbReference type="PANTHER" id="PTHR48111">
    <property type="entry name" value="REGULATOR OF RPOS"/>
    <property type="match status" value="1"/>
</dbReference>
<protein>
    <recommendedName>
        <fullName evidence="1">Stage 0 sporulation protein A homolog</fullName>
    </recommendedName>
</protein>
<dbReference type="SUPFAM" id="SSF46894">
    <property type="entry name" value="C-terminal effector domain of the bipartite response regulators"/>
    <property type="match status" value="1"/>
</dbReference>
<evidence type="ECO:0000256" key="5">
    <source>
        <dbReference type="ARBA" id="ARBA00023125"/>
    </source>
</evidence>
<dbReference type="SMART" id="SM00448">
    <property type="entry name" value="REC"/>
    <property type="match status" value="1"/>
</dbReference>
<feature type="DNA-binding region" description="OmpR/PhoB-type" evidence="9">
    <location>
        <begin position="132"/>
        <end position="230"/>
    </location>
</feature>
<keyword evidence="13" id="KW-1185">Reference proteome</keyword>
<keyword evidence="4" id="KW-0805">Transcription regulation</keyword>
<dbReference type="RefSeq" id="WP_036935762.1">
    <property type="nucleotide sequence ID" value="NZ_JQKC01000001.1"/>
</dbReference>
<dbReference type="STRING" id="398512.Bccel_4585"/>
<evidence type="ECO:0000256" key="6">
    <source>
        <dbReference type="ARBA" id="ARBA00023163"/>
    </source>
</evidence>
<dbReference type="GO" id="GO:0032993">
    <property type="term" value="C:protein-DNA complex"/>
    <property type="evidence" value="ECO:0007669"/>
    <property type="project" value="TreeGrafter"/>
</dbReference>
<dbReference type="GO" id="GO:0000156">
    <property type="term" value="F:phosphorelay response regulator activity"/>
    <property type="evidence" value="ECO:0007669"/>
    <property type="project" value="TreeGrafter"/>
</dbReference>
<keyword evidence="6" id="KW-0804">Transcription</keyword>
<dbReference type="CDD" id="cd17574">
    <property type="entry name" value="REC_OmpR"/>
    <property type="match status" value="1"/>
</dbReference>
<dbReference type="OrthoDB" id="9790442at2"/>
<accession>A0A0L6JTZ2</accession>
<dbReference type="Pfam" id="PF00072">
    <property type="entry name" value="Response_reg"/>
    <property type="match status" value="1"/>
</dbReference>
<dbReference type="PROSITE" id="PS51755">
    <property type="entry name" value="OMPR_PHOB"/>
    <property type="match status" value="1"/>
</dbReference>
<dbReference type="GO" id="GO:0006355">
    <property type="term" value="P:regulation of DNA-templated transcription"/>
    <property type="evidence" value="ECO:0007669"/>
    <property type="project" value="InterPro"/>
</dbReference>
<evidence type="ECO:0000256" key="8">
    <source>
        <dbReference type="PROSITE-ProRule" id="PRU00169"/>
    </source>
</evidence>
<dbReference type="InterPro" id="IPR016032">
    <property type="entry name" value="Sig_transdc_resp-reg_C-effctor"/>
</dbReference>
<feature type="domain" description="Response regulatory" evidence="10">
    <location>
        <begin position="6"/>
        <end position="119"/>
    </location>
</feature>
<evidence type="ECO:0000256" key="9">
    <source>
        <dbReference type="PROSITE-ProRule" id="PRU01091"/>
    </source>
</evidence>
<dbReference type="InterPro" id="IPR001789">
    <property type="entry name" value="Sig_transdc_resp-reg_receiver"/>
</dbReference>
<evidence type="ECO:0000256" key="7">
    <source>
        <dbReference type="ARBA" id="ARBA00024867"/>
    </source>
</evidence>
<dbReference type="InterPro" id="IPR011006">
    <property type="entry name" value="CheY-like_superfamily"/>
</dbReference>
<keyword evidence="2 8" id="KW-0597">Phosphoprotein</keyword>
<dbReference type="PATRIC" id="fig|398512.5.peg.4804"/>
<dbReference type="Proteomes" id="UP000036923">
    <property type="component" value="Unassembled WGS sequence"/>
</dbReference>
<evidence type="ECO:0000256" key="3">
    <source>
        <dbReference type="ARBA" id="ARBA00023012"/>
    </source>
</evidence>
<dbReference type="EMBL" id="LGTC01000001">
    <property type="protein sequence ID" value="KNY29311.1"/>
    <property type="molecule type" value="Genomic_DNA"/>
</dbReference>
<dbReference type="Gene3D" id="1.10.10.10">
    <property type="entry name" value="Winged helix-like DNA-binding domain superfamily/Winged helix DNA-binding domain"/>
    <property type="match status" value="1"/>
</dbReference>
<proteinExistence type="predicted"/>
<dbReference type="GO" id="GO:0005829">
    <property type="term" value="C:cytosol"/>
    <property type="evidence" value="ECO:0007669"/>
    <property type="project" value="TreeGrafter"/>
</dbReference>
<name>A0A0L6JTZ2_9FIRM</name>
<evidence type="ECO:0000259" key="11">
    <source>
        <dbReference type="PROSITE" id="PS51755"/>
    </source>
</evidence>
<feature type="domain" description="OmpR/PhoB-type" evidence="11">
    <location>
        <begin position="132"/>
        <end position="230"/>
    </location>
</feature>
<dbReference type="InterPro" id="IPR039420">
    <property type="entry name" value="WalR-like"/>
</dbReference>
<evidence type="ECO:0000259" key="10">
    <source>
        <dbReference type="PROSITE" id="PS50110"/>
    </source>
</evidence>
<dbReference type="GO" id="GO:0000976">
    <property type="term" value="F:transcription cis-regulatory region binding"/>
    <property type="evidence" value="ECO:0007669"/>
    <property type="project" value="TreeGrafter"/>
</dbReference>
<evidence type="ECO:0000256" key="2">
    <source>
        <dbReference type="ARBA" id="ARBA00022553"/>
    </source>
</evidence>
<evidence type="ECO:0000313" key="12">
    <source>
        <dbReference type="EMBL" id="KNY29311.1"/>
    </source>
</evidence>
<evidence type="ECO:0000256" key="1">
    <source>
        <dbReference type="ARBA" id="ARBA00018672"/>
    </source>
</evidence>
<evidence type="ECO:0000256" key="4">
    <source>
        <dbReference type="ARBA" id="ARBA00023015"/>
    </source>
</evidence>
<dbReference type="Gene3D" id="6.10.250.690">
    <property type="match status" value="1"/>
</dbReference>
<dbReference type="InterPro" id="IPR036388">
    <property type="entry name" value="WH-like_DNA-bd_sf"/>
</dbReference>
<evidence type="ECO:0000313" key="13">
    <source>
        <dbReference type="Proteomes" id="UP000036923"/>
    </source>
</evidence>
<feature type="modified residue" description="4-aspartylphosphate" evidence="8">
    <location>
        <position position="55"/>
    </location>
</feature>
<dbReference type="PROSITE" id="PS50110">
    <property type="entry name" value="RESPONSE_REGULATORY"/>
    <property type="match status" value="1"/>
</dbReference>
<dbReference type="eggNOG" id="COG0745">
    <property type="taxonomic scope" value="Bacteria"/>
</dbReference>